<sequence length="328" mass="38368">MKRDASWQRRTTTGHTQLLRMDPHSSVVLDYQTKELDGYRSVLRKMADDILALRREVGRLESENSRLRSEMSLHREAGRALLADADLDVMTKSELADRLVSLKQKVAMDTRDMKGYKDKVQQLQNELIRKNEREHELLQLRRVHQQQQAALHKCQERAAQVKRLEETIRQQEKVMEKMERLLERQARQKATKRSESDTPTKDGDLLKDVELVLGVENARLRMELERLRAQPHPHTQQRPPQDAFSVAEKMALLAKVERAEGRVRQLEEELKVKAKKWGRERQDYVMRLTERSHGFTRTSTDILHGFPVAGSLLRQEMGRRHGQLEPLV</sequence>
<organism evidence="3 4">
    <name type="scientific">Petromyzon marinus</name>
    <name type="common">Sea lamprey</name>
    <dbReference type="NCBI Taxonomy" id="7757"/>
    <lineage>
        <taxon>Eukaryota</taxon>
        <taxon>Metazoa</taxon>
        <taxon>Chordata</taxon>
        <taxon>Craniata</taxon>
        <taxon>Vertebrata</taxon>
        <taxon>Cyclostomata</taxon>
        <taxon>Hyperoartia</taxon>
        <taxon>Petromyzontiformes</taxon>
        <taxon>Petromyzontidae</taxon>
        <taxon>Petromyzon</taxon>
    </lineage>
</organism>
<dbReference type="GO" id="GO:0005777">
    <property type="term" value="C:peroxisome"/>
    <property type="evidence" value="ECO:0007669"/>
    <property type="project" value="TreeGrafter"/>
</dbReference>
<keyword evidence="1" id="KW-0175">Coiled coil</keyword>
<dbReference type="PANTHER" id="PTHR21623">
    <property type="entry name" value="SPERIOLIN-BINDING FACTOR"/>
    <property type="match status" value="1"/>
</dbReference>
<gene>
    <name evidence="4" type="primary">LOC116950650</name>
</gene>
<keyword evidence="3" id="KW-1185">Reference proteome</keyword>
<protein>
    <submittedName>
        <fullName evidence="4">Coiled-coil domain-containing protein 33-like isoform X2</fullName>
    </submittedName>
</protein>
<proteinExistence type="predicted"/>
<dbReference type="PANTHER" id="PTHR21623:SF2">
    <property type="entry name" value="COILED-COIL DOMAIN-CONTAINING PROTEIN 33"/>
    <property type="match status" value="1"/>
</dbReference>
<feature type="coiled-coil region" evidence="1">
    <location>
        <begin position="249"/>
        <end position="276"/>
    </location>
</feature>
<evidence type="ECO:0000313" key="3">
    <source>
        <dbReference type="Proteomes" id="UP001318040"/>
    </source>
</evidence>
<accession>A0AAJ7TXL1</accession>
<dbReference type="RefSeq" id="XP_032824477.1">
    <property type="nucleotide sequence ID" value="XM_032968586.1"/>
</dbReference>
<evidence type="ECO:0000313" key="4">
    <source>
        <dbReference type="RefSeq" id="XP_032824477.1"/>
    </source>
</evidence>
<dbReference type="Proteomes" id="UP001318040">
    <property type="component" value="Chromosome 40"/>
</dbReference>
<name>A0AAJ7TXL1_PETMA</name>
<evidence type="ECO:0000256" key="1">
    <source>
        <dbReference type="SAM" id="Coils"/>
    </source>
</evidence>
<dbReference type="InterPro" id="IPR039889">
    <property type="entry name" value="CCD33"/>
</dbReference>
<reference evidence="4" key="1">
    <citation type="submission" date="2025-08" db="UniProtKB">
        <authorList>
            <consortium name="RefSeq"/>
        </authorList>
    </citation>
    <scope>IDENTIFICATION</scope>
    <source>
        <tissue evidence="4">Sperm</tissue>
    </source>
</reference>
<evidence type="ECO:0000256" key="2">
    <source>
        <dbReference type="SAM" id="MobiDB-lite"/>
    </source>
</evidence>
<feature type="region of interest" description="Disordered" evidence="2">
    <location>
        <begin position="184"/>
        <end position="203"/>
    </location>
</feature>
<dbReference type="AlphaFoldDB" id="A0AAJ7TXL1"/>
<feature type="coiled-coil region" evidence="1">
    <location>
        <begin position="43"/>
        <end position="70"/>
    </location>
</feature>